<reference evidence="2 3" key="1">
    <citation type="journal article" date="2020" name="IScience">
        <title>Genome Sequencing of the Endangered Kingdonia uniflora (Circaeasteraceae, Ranunculales) Reveals Potential Mechanisms of Evolutionary Specialization.</title>
        <authorList>
            <person name="Sun Y."/>
            <person name="Deng T."/>
            <person name="Zhang A."/>
            <person name="Moore M.J."/>
            <person name="Landis J.B."/>
            <person name="Lin N."/>
            <person name="Zhang H."/>
            <person name="Zhang X."/>
            <person name="Huang J."/>
            <person name="Zhang X."/>
            <person name="Sun H."/>
            <person name="Wang H."/>
        </authorList>
    </citation>
    <scope>NUCLEOTIDE SEQUENCE [LARGE SCALE GENOMIC DNA]</scope>
    <source>
        <strain evidence="2">TB1705</strain>
        <tissue evidence="2">Leaf</tissue>
    </source>
</reference>
<keyword evidence="1" id="KW-0812">Transmembrane</keyword>
<sequence>MASLSTIMSQKTVSPCVQTVTSNEKKLNSQVLKEVKQSGVKLNQQNTQRNEQELNASLTVIRKIMKMDAAEPLIFQLILLPLGYLIILM</sequence>
<organism evidence="2 3">
    <name type="scientific">Kingdonia uniflora</name>
    <dbReference type="NCBI Taxonomy" id="39325"/>
    <lineage>
        <taxon>Eukaryota</taxon>
        <taxon>Viridiplantae</taxon>
        <taxon>Streptophyta</taxon>
        <taxon>Embryophyta</taxon>
        <taxon>Tracheophyta</taxon>
        <taxon>Spermatophyta</taxon>
        <taxon>Magnoliopsida</taxon>
        <taxon>Ranunculales</taxon>
        <taxon>Circaeasteraceae</taxon>
        <taxon>Kingdonia</taxon>
    </lineage>
</organism>
<evidence type="ECO:0000313" key="3">
    <source>
        <dbReference type="Proteomes" id="UP000541444"/>
    </source>
</evidence>
<dbReference type="EMBL" id="JACGCM010002689">
    <property type="protein sequence ID" value="KAF6136529.1"/>
    <property type="molecule type" value="Genomic_DNA"/>
</dbReference>
<dbReference type="AlphaFoldDB" id="A0A7J7L1S4"/>
<evidence type="ECO:0000256" key="1">
    <source>
        <dbReference type="SAM" id="Phobius"/>
    </source>
</evidence>
<gene>
    <name evidence="2" type="ORF">GIB67_031106</name>
</gene>
<feature type="transmembrane region" description="Helical" evidence="1">
    <location>
        <begin position="69"/>
        <end position="87"/>
    </location>
</feature>
<dbReference type="PANTHER" id="PTHR47809">
    <property type="entry name" value="DNA-BINDING BROMODOMAIN-CONTAINING PROTEIN"/>
    <property type="match status" value="1"/>
</dbReference>
<protein>
    <submittedName>
        <fullName evidence="2">Uncharacterized protein</fullName>
    </submittedName>
</protein>
<name>A0A7J7L1S4_9MAGN</name>
<proteinExistence type="predicted"/>
<evidence type="ECO:0000313" key="2">
    <source>
        <dbReference type="EMBL" id="KAF6136529.1"/>
    </source>
</evidence>
<accession>A0A7J7L1S4</accession>
<comment type="caution">
    <text evidence="2">The sequence shown here is derived from an EMBL/GenBank/DDBJ whole genome shotgun (WGS) entry which is preliminary data.</text>
</comment>
<dbReference type="PANTHER" id="PTHR47809:SF2">
    <property type="entry name" value="DNA-BINDING BROMODOMAIN-CONTAINING PROTEIN"/>
    <property type="match status" value="1"/>
</dbReference>
<keyword evidence="3" id="KW-1185">Reference proteome</keyword>
<dbReference type="Proteomes" id="UP000541444">
    <property type="component" value="Unassembled WGS sequence"/>
</dbReference>
<keyword evidence="1" id="KW-1133">Transmembrane helix</keyword>
<keyword evidence="1" id="KW-0472">Membrane</keyword>
<dbReference type="OrthoDB" id="21449at2759"/>